<dbReference type="AlphaFoldDB" id="A0AAV7P5E4"/>
<reference evidence="7" key="1">
    <citation type="journal article" date="2022" name="bioRxiv">
        <title>Sequencing and chromosome-scale assembly of the giantPleurodeles waltlgenome.</title>
        <authorList>
            <person name="Brown T."/>
            <person name="Elewa A."/>
            <person name="Iarovenko S."/>
            <person name="Subramanian E."/>
            <person name="Araus A.J."/>
            <person name="Petzold A."/>
            <person name="Susuki M."/>
            <person name="Suzuki K.-i.T."/>
            <person name="Hayashi T."/>
            <person name="Toyoda A."/>
            <person name="Oliveira C."/>
            <person name="Osipova E."/>
            <person name="Leigh N.D."/>
            <person name="Simon A."/>
            <person name="Yun M.H."/>
        </authorList>
    </citation>
    <scope>NUCLEOTIDE SEQUENCE</scope>
    <source>
        <strain evidence="7">20211129_DDA</strain>
        <tissue evidence="7">Liver</tissue>
    </source>
</reference>
<evidence type="ECO:0000256" key="5">
    <source>
        <dbReference type="SAM" id="Phobius"/>
    </source>
</evidence>
<evidence type="ECO:0000256" key="1">
    <source>
        <dbReference type="ARBA" id="ARBA00004370"/>
    </source>
</evidence>
<evidence type="ECO:0000313" key="8">
    <source>
        <dbReference type="Proteomes" id="UP001066276"/>
    </source>
</evidence>
<dbReference type="PANTHER" id="PTHR26451">
    <property type="entry name" value="G_PROTEIN_RECEP_F1_2 DOMAIN-CONTAINING PROTEIN"/>
    <property type="match status" value="1"/>
</dbReference>
<dbReference type="PRINTS" id="PR00237">
    <property type="entry name" value="GPCRRHODOPSN"/>
</dbReference>
<dbReference type="EMBL" id="JANPWB010000012">
    <property type="protein sequence ID" value="KAJ1120380.1"/>
    <property type="molecule type" value="Genomic_DNA"/>
</dbReference>
<dbReference type="PANTHER" id="PTHR26451:SF991">
    <property type="entry name" value="ODORANT RECEPTOR"/>
    <property type="match status" value="1"/>
</dbReference>
<comment type="caution">
    <text evidence="7">The sequence shown here is derived from an EMBL/GenBank/DDBJ whole genome shotgun (WGS) entry which is preliminary data.</text>
</comment>
<evidence type="ECO:0000256" key="2">
    <source>
        <dbReference type="ARBA" id="ARBA00022692"/>
    </source>
</evidence>
<dbReference type="GO" id="GO:0005549">
    <property type="term" value="F:odorant binding"/>
    <property type="evidence" value="ECO:0007669"/>
    <property type="project" value="TreeGrafter"/>
</dbReference>
<feature type="domain" description="G-protein coupled receptors family 1 profile" evidence="6">
    <location>
        <begin position="54"/>
        <end position="297"/>
    </location>
</feature>
<dbReference type="InterPro" id="IPR000276">
    <property type="entry name" value="GPCR_Rhodpsn"/>
</dbReference>
<dbReference type="GO" id="GO:0004984">
    <property type="term" value="F:olfactory receptor activity"/>
    <property type="evidence" value="ECO:0007669"/>
    <property type="project" value="TreeGrafter"/>
</dbReference>
<feature type="transmembrane region" description="Helical" evidence="5">
    <location>
        <begin position="202"/>
        <end position="225"/>
    </location>
</feature>
<feature type="transmembrane region" description="Helical" evidence="5">
    <location>
        <begin position="275"/>
        <end position="299"/>
    </location>
</feature>
<keyword evidence="3 5" id="KW-1133">Transmembrane helix</keyword>
<accession>A0AAV7P5E4</accession>
<dbReference type="Gene3D" id="1.20.1070.10">
    <property type="entry name" value="Rhodopsin 7-helix transmembrane proteins"/>
    <property type="match status" value="1"/>
</dbReference>
<protein>
    <recommendedName>
        <fullName evidence="6">G-protein coupled receptors family 1 profile domain-containing protein</fullName>
    </recommendedName>
</protein>
<sequence>MFKGRNICIKMENITLLFENATTNNTSAIMARDLRTWLTLTIALLLFLGIFLFFIMLMLHAFFTTAHLREQSRYILFIYTMISDTVNLVTCVLLFLLTFALYVMPVSGCYVVVTIAASTFLSSRNGLAAMALERYVAICFPLRHSMICRIERYWVAIVISSVIGFMPSLIDVMMLSASEKRNVFFQRVLCRRELLIVTPQQAILTFTANATTFTVVALIILYTYLKIMLEAKKISGDKASSKASKTVLLHAIQLLLSLTSFTAPISENLLRNQIFYVRFLNYFLFILLPIFLSPLIYGFRDENIRRHIKNILMSAF</sequence>
<organism evidence="7 8">
    <name type="scientific">Pleurodeles waltl</name>
    <name type="common">Iberian ribbed newt</name>
    <dbReference type="NCBI Taxonomy" id="8319"/>
    <lineage>
        <taxon>Eukaryota</taxon>
        <taxon>Metazoa</taxon>
        <taxon>Chordata</taxon>
        <taxon>Craniata</taxon>
        <taxon>Vertebrata</taxon>
        <taxon>Euteleostomi</taxon>
        <taxon>Amphibia</taxon>
        <taxon>Batrachia</taxon>
        <taxon>Caudata</taxon>
        <taxon>Salamandroidea</taxon>
        <taxon>Salamandridae</taxon>
        <taxon>Pleurodelinae</taxon>
        <taxon>Pleurodeles</taxon>
    </lineage>
</organism>
<keyword evidence="2 5" id="KW-0812">Transmembrane</keyword>
<dbReference type="InterPro" id="IPR052921">
    <property type="entry name" value="GPCR1_Superfamily_Member"/>
</dbReference>
<feature type="transmembrane region" description="Helical" evidence="5">
    <location>
        <begin position="37"/>
        <end position="62"/>
    </location>
</feature>
<dbReference type="FunFam" id="1.20.1070.10:FF:000096">
    <property type="entry name" value="Odorant receptor 131-2"/>
    <property type="match status" value="1"/>
</dbReference>
<gene>
    <name evidence="7" type="ORF">NDU88_008550</name>
</gene>
<dbReference type="Proteomes" id="UP001066276">
    <property type="component" value="Chromosome 8"/>
</dbReference>
<evidence type="ECO:0000256" key="3">
    <source>
        <dbReference type="ARBA" id="ARBA00022989"/>
    </source>
</evidence>
<evidence type="ECO:0000313" key="7">
    <source>
        <dbReference type="EMBL" id="KAJ1120380.1"/>
    </source>
</evidence>
<keyword evidence="4 5" id="KW-0472">Membrane</keyword>
<feature type="transmembrane region" description="Helical" evidence="5">
    <location>
        <begin position="153"/>
        <end position="175"/>
    </location>
</feature>
<dbReference type="PROSITE" id="PS50262">
    <property type="entry name" value="G_PROTEIN_RECEP_F1_2"/>
    <property type="match status" value="1"/>
</dbReference>
<feature type="transmembrane region" description="Helical" evidence="5">
    <location>
        <begin position="246"/>
        <end position="263"/>
    </location>
</feature>
<proteinExistence type="predicted"/>
<name>A0AAV7P5E4_PLEWA</name>
<evidence type="ECO:0000256" key="4">
    <source>
        <dbReference type="ARBA" id="ARBA00023136"/>
    </source>
</evidence>
<dbReference type="Pfam" id="PF00001">
    <property type="entry name" value="7tm_1"/>
    <property type="match status" value="1"/>
</dbReference>
<dbReference type="GO" id="GO:0004930">
    <property type="term" value="F:G protein-coupled receptor activity"/>
    <property type="evidence" value="ECO:0007669"/>
    <property type="project" value="InterPro"/>
</dbReference>
<dbReference type="SUPFAM" id="SSF81321">
    <property type="entry name" value="Family A G protein-coupled receptor-like"/>
    <property type="match status" value="1"/>
</dbReference>
<feature type="transmembrane region" description="Helical" evidence="5">
    <location>
        <begin position="110"/>
        <end position="132"/>
    </location>
</feature>
<comment type="subcellular location">
    <subcellularLocation>
        <location evidence="1">Membrane</location>
    </subcellularLocation>
</comment>
<evidence type="ECO:0000259" key="6">
    <source>
        <dbReference type="PROSITE" id="PS50262"/>
    </source>
</evidence>
<dbReference type="GO" id="GO:0016020">
    <property type="term" value="C:membrane"/>
    <property type="evidence" value="ECO:0007669"/>
    <property type="project" value="UniProtKB-SubCell"/>
</dbReference>
<keyword evidence="8" id="KW-1185">Reference proteome</keyword>
<dbReference type="InterPro" id="IPR017452">
    <property type="entry name" value="GPCR_Rhodpsn_7TM"/>
</dbReference>
<feature type="transmembrane region" description="Helical" evidence="5">
    <location>
        <begin position="74"/>
        <end position="104"/>
    </location>
</feature>